<gene>
    <name evidence="8" type="ORF">THITE_2029354</name>
</gene>
<dbReference type="eggNOG" id="KOG0255">
    <property type="taxonomic scope" value="Eukaryota"/>
</dbReference>
<evidence type="ECO:0000313" key="8">
    <source>
        <dbReference type="EMBL" id="AEO68145.1"/>
    </source>
</evidence>
<feature type="transmembrane region" description="Helical" evidence="6">
    <location>
        <begin position="149"/>
        <end position="170"/>
    </location>
</feature>
<feature type="transmembrane region" description="Helical" evidence="6">
    <location>
        <begin position="119"/>
        <end position="137"/>
    </location>
</feature>
<evidence type="ECO:0000256" key="1">
    <source>
        <dbReference type="ARBA" id="ARBA00004141"/>
    </source>
</evidence>
<dbReference type="Pfam" id="PF07690">
    <property type="entry name" value="MFS_1"/>
    <property type="match status" value="1"/>
</dbReference>
<proteinExistence type="inferred from homology"/>
<dbReference type="PANTHER" id="PTHR23502">
    <property type="entry name" value="MAJOR FACILITATOR SUPERFAMILY"/>
    <property type="match status" value="1"/>
</dbReference>
<protein>
    <recommendedName>
        <fullName evidence="7">Major facilitator superfamily (MFS) profile domain-containing protein</fullName>
    </recommendedName>
</protein>
<dbReference type="GO" id="GO:0022857">
    <property type="term" value="F:transmembrane transporter activity"/>
    <property type="evidence" value="ECO:0007669"/>
    <property type="project" value="InterPro"/>
</dbReference>
<dbReference type="HOGENOM" id="CLU_008455_1_1_1"/>
<dbReference type="EMBL" id="CP003011">
    <property type="protein sequence ID" value="AEO68145.1"/>
    <property type="molecule type" value="Genomic_DNA"/>
</dbReference>
<evidence type="ECO:0000259" key="7">
    <source>
        <dbReference type="PROSITE" id="PS50850"/>
    </source>
</evidence>
<dbReference type="InterPro" id="IPR011701">
    <property type="entry name" value="MFS"/>
</dbReference>
<feature type="transmembrane region" description="Helical" evidence="6">
    <location>
        <begin position="93"/>
        <end position="113"/>
    </location>
</feature>
<dbReference type="PANTHER" id="PTHR23502:SF68">
    <property type="entry name" value="MULTIDRUG TRANSPORTER, PUTATIVE (AFU_ORTHOLOGUE AFUA_3G01120)-RELATED"/>
    <property type="match status" value="1"/>
</dbReference>
<feature type="non-terminal residue" evidence="8">
    <location>
        <position position="304"/>
    </location>
</feature>
<evidence type="ECO:0000256" key="2">
    <source>
        <dbReference type="ARBA" id="ARBA00008335"/>
    </source>
</evidence>
<keyword evidence="3 6" id="KW-0812">Transmembrane</keyword>
<dbReference type="InterPro" id="IPR036259">
    <property type="entry name" value="MFS_trans_sf"/>
</dbReference>
<organism evidence="8 9">
    <name type="scientific">Thermothielavioides terrestris (strain ATCC 38088 / NRRL 8126)</name>
    <name type="common">Thielavia terrestris</name>
    <dbReference type="NCBI Taxonomy" id="578455"/>
    <lineage>
        <taxon>Eukaryota</taxon>
        <taxon>Fungi</taxon>
        <taxon>Dikarya</taxon>
        <taxon>Ascomycota</taxon>
        <taxon>Pezizomycotina</taxon>
        <taxon>Sordariomycetes</taxon>
        <taxon>Sordariomycetidae</taxon>
        <taxon>Sordariales</taxon>
        <taxon>Chaetomiaceae</taxon>
        <taxon>Thermothielavioides</taxon>
        <taxon>Thermothielavioides terrestris</taxon>
    </lineage>
</organism>
<reference evidence="8 9" key="1">
    <citation type="journal article" date="2011" name="Nat. Biotechnol.">
        <title>Comparative genomic analysis of the thermophilic biomass-degrading fungi Myceliophthora thermophila and Thielavia terrestris.</title>
        <authorList>
            <person name="Berka R.M."/>
            <person name="Grigoriev I.V."/>
            <person name="Otillar R."/>
            <person name="Salamov A."/>
            <person name="Grimwood J."/>
            <person name="Reid I."/>
            <person name="Ishmael N."/>
            <person name="John T."/>
            <person name="Darmond C."/>
            <person name="Moisan M.-C."/>
            <person name="Henrissat B."/>
            <person name="Coutinho P.M."/>
            <person name="Lombard V."/>
            <person name="Natvig D.O."/>
            <person name="Lindquist E."/>
            <person name="Schmutz J."/>
            <person name="Lucas S."/>
            <person name="Harris P."/>
            <person name="Powlowski J."/>
            <person name="Bellemare A."/>
            <person name="Taylor D."/>
            <person name="Butler G."/>
            <person name="de Vries R.P."/>
            <person name="Allijn I.E."/>
            <person name="van den Brink J."/>
            <person name="Ushinsky S."/>
            <person name="Storms R."/>
            <person name="Powell A.J."/>
            <person name="Paulsen I.T."/>
            <person name="Elbourne L.D.H."/>
            <person name="Baker S.E."/>
            <person name="Magnuson J."/>
            <person name="LaBoissiere S."/>
            <person name="Clutterbuck A.J."/>
            <person name="Martinez D."/>
            <person name="Wogulis M."/>
            <person name="de Leon A.L."/>
            <person name="Rey M.W."/>
            <person name="Tsang A."/>
        </authorList>
    </citation>
    <scope>NUCLEOTIDE SEQUENCE [LARGE SCALE GENOMIC DNA]</scope>
    <source>
        <strain evidence="9">ATCC 38088 / NRRL 8126</strain>
    </source>
</reference>
<dbReference type="PROSITE" id="PS50850">
    <property type="entry name" value="MFS"/>
    <property type="match status" value="1"/>
</dbReference>
<keyword evidence="4 6" id="KW-1133">Transmembrane helix</keyword>
<dbReference type="AlphaFoldDB" id="G2R886"/>
<feature type="transmembrane region" description="Helical" evidence="6">
    <location>
        <begin position="265"/>
        <end position="283"/>
    </location>
</feature>
<feature type="domain" description="Major facilitator superfamily (MFS) profile" evidence="7">
    <location>
        <begin position="26"/>
        <end position="304"/>
    </location>
</feature>
<evidence type="ECO:0000256" key="4">
    <source>
        <dbReference type="ARBA" id="ARBA00022989"/>
    </source>
</evidence>
<keyword evidence="9" id="KW-1185">Reference proteome</keyword>
<evidence type="ECO:0000256" key="5">
    <source>
        <dbReference type="ARBA" id="ARBA00023136"/>
    </source>
</evidence>
<dbReference type="RefSeq" id="XP_003654481.1">
    <property type="nucleotide sequence ID" value="XM_003654433.1"/>
</dbReference>
<feature type="transmembrane region" description="Helical" evidence="6">
    <location>
        <begin position="27"/>
        <end position="49"/>
    </location>
</feature>
<evidence type="ECO:0000256" key="3">
    <source>
        <dbReference type="ARBA" id="ARBA00022692"/>
    </source>
</evidence>
<evidence type="ECO:0000313" key="9">
    <source>
        <dbReference type="Proteomes" id="UP000008181"/>
    </source>
</evidence>
<feature type="non-terminal residue" evidence="8">
    <location>
        <position position="1"/>
    </location>
</feature>
<name>G2R886_THETT</name>
<accession>G2R886</accession>
<feature type="transmembrane region" description="Helical" evidence="6">
    <location>
        <begin position="176"/>
        <end position="198"/>
    </location>
</feature>
<dbReference type="GO" id="GO:0016020">
    <property type="term" value="C:membrane"/>
    <property type="evidence" value="ECO:0007669"/>
    <property type="project" value="UniProtKB-SubCell"/>
</dbReference>
<dbReference type="InterPro" id="IPR020846">
    <property type="entry name" value="MFS_dom"/>
</dbReference>
<dbReference type="Gene3D" id="1.20.1250.20">
    <property type="entry name" value="MFS general substrate transporter like domains"/>
    <property type="match status" value="1"/>
</dbReference>
<feature type="transmembrane region" description="Helical" evidence="6">
    <location>
        <begin position="61"/>
        <end position="81"/>
    </location>
</feature>
<dbReference type="GeneID" id="11516393"/>
<keyword evidence="5 6" id="KW-0472">Membrane</keyword>
<dbReference type="OrthoDB" id="5296287at2759"/>
<comment type="subcellular location">
    <subcellularLocation>
        <location evidence="1">Membrane</location>
        <topology evidence="1">Multi-pass membrane protein</topology>
    </subcellularLocation>
</comment>
<comment type="similarity">
    <text evidence="2">Belongs to the major facilitator superfamily.</text>
</comment>
<evidence type="ECO:0000256" key="6">
    <source>
        <dbReference type="SAM" id="Phobius"/>
    </source>
</evidence>
<dbReference type="Proteomes" id="UP000008181">
    <property type="component" value="Chromosome 3"/>
</dbReference>
<dbReference type="SUPFAM" id="SSF103473">
    <property type="entry name" value="MFS general substrate transporter"/>
    <property type="match status" value="1"/>
</dbReference>
<sequence length="304" mass="32880">NGSIVEWQPDDPKNPHNWPRSRKNIHLFLVTTMTALVRFNIGMIAPSQMRIMSDFGADNRHVLAGLVVSGFVLGQTAGPVLMEPLSEVLGRRAVYIVGAIGFSLCTVGCWLAWSLTSLIVFRCIAGTFGSCALAIGPRILNDLTQAEPSIVYSFCGILGFAIGPVIGGHLADALDWHMVCLISGVAATVMALAVTFLVQETYGPLLLQWEAERRRRESGNPHIRSALDRGLTPGARFRRSIVRPFAAMILTLRSFIYMAVGALAYGFLLVVLTTIGYVFAALLSEPPDRIALIYVGFSAGCLVG</sequence>
<dbReference type="KEGG" id="ttt:THITE_2029354"/>